<dbReference type="Proteomes" id="UP001443914">
    <property type="component" value="Unassembled WGS sequence"/>
</dbReference>
<evidence type="ECO:0000313" key="8">
    <source>
        <dbReference type="Proteomes" id="UP001443914"/>
    </source>
</evidence>
<dbReference type="AlphaFoldDB" id="A0AAW1LHC0"/>
<evidence type="ECO:0000256" key="1">
    <source>
        <dbReference type="ARBA" id="ARBA00000971"/>
    </source>
</evidence>
<dbReference type="Pfam" id="PF00254">
    <property type="entry name" value="FKBP_C"/>
    <property type="match status" value="1"/>
</dbReference>
<organism evidence="7 8">
    <name type="scientific">Saponaria officinalis</name>
    <name type="common">Common soapwort</name>
    <name type="synonym">Lychnis saponaria</name>
    <dbReference type="NCBI Taxonomy" id="3572"/>
    <lineage>
        <taxon>Eukaryota</taxon>
        <taxon>Viridiplantae</taxon>
        <taxon>Streptophyta</taxon>
        <taxon>Embryophyta</taxon>
        <taxon>Tracheophyta</taxon>
        <taxon>Spermatophyta</taxon>
        <taxon>Magnoliopsida</taxon>
        <taxon>eudicotyledons</taxon>
        <taxon>Gunneridae</taxon>
        <taxon>Pentapetalae</taxon>
        <taxon>Caryophyllales</taxon>
        <taxon>Caryophyllaceae</taxon>
        <taxon>Caryophylleae</taxon>
        <taxon>Saponaria</taxon>
    </lineage>
</organism>
<dbReference type="Gene3D" id="3.10.50.40">
    <property type="match status" value="1"/>
</dbReference>
<evidence type="ECO:0000256" key="4">
    <source>
        <dbReference type="ARBA" id="ARBA00023235"/>
    </source>
</evidence>
<keyword evidence="8" id="KW-1185">Reference proteome</keyword>
<dbReference type="EMBL" id="JBDFQZ010000004">
    <property type="protein sequence ID" value="KAK9732982.1"/>
    <property type="molecule type" value="Genomic_DNA"/>
</dbReference>
<reference evidence="7" key="1">
    <citation type="submission" date="2024-03" db="EMBL/GenBank/DDBJ databases">
        <title>WGS assembly of Saponaria officinalis var. Norfolk2.</title>
        <authorList>
            <person name="Jenkins J."/>
            <person name="Shu S."/>
            <person name="Grimwood J."/>
            <person name="Barry K."/>
            <person name="Goodstein D."/>
            <person name="Schmutz J."/>
            <person name="Leebens-Mack J."/>
            <person name="Osbourn A."/>
        </authorList>
    </citation>
    <scope>NUCLEOTIDE SEQUENCE [LARGE SCALE GENOMIC DNA]</scope>
    <source>
        <strain evidence="7">JIC</strain>
    </source>
</reference>
<keyword evidence="4 5" id="KW-0413">Isomerase</keyword>
<dbReference type="InterPro" id="IPR001179">
    <property type="entry name" value="PPIase_FKBP_dom"/>
</dbReference>
<evidence type="ECO:0000313" key="7">
    <source>
        <dbReference type="EMBL" id="KAK9732982.1"/>
    </source>
</evidence>
<comment type="caution">
    <text evidence="7">The sequence shown here is derived from an EMBL/GenBank/DDBJ whole genome shotgun (WGS) entry which is preliminary data.</text>
</comment>
<accession>A0AAW1LHC0</accession>
<dbReference type="PANTHER" id="PTHR10516:SF443">
    <property type="entry name" value="FK506-BINDING PROTEIN 59-RELATED"/>
    <property type="match status" value="1"/>
</dbReference>
<feature type="domain" description="PPIase FKBP-type" evidence="6">
    <location>
        <begin position="18"/>
        <end position="56"/>
    </location>
</feature>
<dbReference type="InterPro" id="IPR050689">
    <property type="entry name" value="FKBP-type_PPIase"/>
</dbReference>
<dbReference type="EC" id="5.2.1.8" evidence="2 5"/>
<dbReference type="PANTHER" id="PTHR10516">
    <property type="entry name" value="PEPTIDYL-PROLYL CIS-TRANS ISOMERASE"/>
    <property type="match status" value="1"/>
</dbReference>
<evidence type="ECO:0000256" key="3">
    <source>
        <dbReference type="ARBA" id="ARBA00023110"/>
    </source>
</evidence>
<protein>
    <recommendedName>
        <fullName evidence="2 5">peptidylprolyl isomerase</fullName>
        <ecNumber evidence="2 5">5.2.1.8</ecNumber>
    </recommendedName>
</protein>
<keyword evidence="3 5" id="KW-0697">Rotamase</keyword>
<evidence type="ECO:0000259" key="6">
    <source>
        <dbReference type="PROSITE" id="PS50059"/>
    </source>
</evidence>
<evidence type="ECO:0000256" key="2">
    <source>
        <dbReference type="ARBA" id="ARBA00013194"/>
    </source>
</evidence>
<sequence length="72" mass="8009">MVTTYNIDAFFISVINFSTKDPGQEPFSFNVGQGKVIKGWDEGVLGMQLGEVARITTRFSEYLAILELASIF</sequence>
<dbReference type="SUPFAM" id="SSF54534">
    <property type="entry name" value="FKBP-like"/>
    <property type="match status" value="1"/>
</dbReference>
<name>A0AAW1LHC0_SAPOF</name>
<dbReference type="GO" id="GO:0003755">
    <property type="term" value="F:peptidyl-prolyl cis-trans isomerase activity"/>
    <property type="evidence" value="ECO:0007669"/>
    <property type="project" value="UniProtKB-KW"/>
</dbReference>
<proteinExistence type="predicted"/>
<dbReference type="GO" id="GO:0005737">
    <property type="term" value="C:cytoplasm"/>
    <property type="evidence" value="ECO:0007669"/>
    <property type="project" value="TreeGrafter"/>
</dbReference>
<dbReference type="PROSITE" id="PS50059">
    <property type="entry name" value="FKBP_PPIASE"/>
    <property type="match status" value="1"/>
</dbReference>
<comment type="catalytic activity">
    <reaction evidence="1 5">
        <text>[protein]-peptidylproline (omega=180) = [protein]-peptidylproline (omega=0)</text>
        <dbReference type="Rhea" id="RHEA:16237"/>
        <dbReference type="Rhea" id="RHEA-COMP:10747"/>
        <dbReference type="Rhea" id="RHEA-COMP:10748"/>
        <dbReference type="ChEBI" id="CHEBI:83833"/>
        <dbReference type="ChEBI" id="CHEBI:83834"/>
        <dbReference type="EC" id="5.2.1.8"/>
    </reaction>
</comment>
<dbReference type="InterPro" id="IPR046357">
    <property type="entry name" value="PPIase_dom_sf"/>
</dbReference>
<gene>
    <name evidence="7" type="ORF">RND81_04G035600</name>
</gene>
<evidence type="ECO:0000256" key="5">
    <source>
        <dbReference type="PROSITE-ProRule" id="PRU00277"/>
    </source>
</evidence>